<proteinExistence type="predicted"/>
<dbReference type="EMBL" id="GBRH01173795">
    <property type="protein sequence ID" value="JAE24101.1"/>
    <property type="molecule type" value="Transcribed_RNA"/>
</dbReference>
<reference evidence="1" key="1">
    <citation type="submission" date="2014-09" db="EMBL/GenBank/DDBJ databases">
        <authorList>
            <person name="Magalhaes I.L.F."/>
            <person name="Oliveira U."/>
            <person name="Santos F.R."/>
            <person name="Vidigal T.H.D.A."/>
            <person name="Brescovit A.D."/>
            <person name="Santos A.J."/>
        </authorList>
    </citation>
    <scope>NUCLEOTIDE SEQUENCE</scope>
    <source>
        <tissue evidence="1">Shoot tissue taken approximately 20 cm above the soil surface</tissue>
    </source>
</reference>
<reference evidence="1" key="2">
    <citation type="journal article" date="2015" name="Data Brief">
        <title>Shoot transcriptome of the giant reed, Arundo donax.</title>
        <authorList>
            <person name="Barrero R.A."/>
            <person name="Guerrero F.D."/>
            <person name="Moolhuijzen P."/>
            <person name="Goolsby J.A."/>
            <person name="Tidwell J."/>
            <person name="Bellgard S.E."/>
            <person name="Bellgard M.I."/>
        </authorList>
    </citation>
    <scope>NUCLEOTIDE SEQUENCE</scope>
    <source>
        <tissue evidence="1">Shoot tissue taken approximately 20 cm above the soil surface</tissue>
    </source>
</reference>
<name>A0A0A9GNL6_ARUDO</name>
<organism evidence="1">
    <name type="scientific">Arundo donax</name>
    <name type="common">Giant reed</name>
    <name type="synonym">Donax arundinaceus</name>
    <dbReference type="NCBI Taxonomy" id="35708"/>
    <lineage>
        <taxon>Eukaryota</taxon>
        <taxon>Viridiplantae</taxon>
        <taxon>Streptophyta</taxon>
        <taxon>Embryophyta</taxon>
        <taxon>Tracheophyta</taxon>
        <taxon>Spermatophyta</taxon>
        <taxon>Magnoliopsida</taxon>
        <taxon>Liliopsida</taxon>
        <taxon>Poales</taxon>
        <taxon>Poaceae</taxon>
        <taxon>PACMAD clade</taxon>
        <taxon>Arundinoideae</taxon>
        <taxon>Arundineae</taxon>
        <taxon>Arundo</taxon>
    </lineage>
</organism>
<accession>A0A0A9GNL6</accession>
<sequence length="27" mass="3521">MKMEQYITIQKWPKQQCEQWSYKCRKK</sequence>
<evidence type="ECO:0000313" key="1">
    <source>
        <dbReference type="EMBL" id="JAE24101.1"/>
    </source>
</evidence>
<dbReference type="AlphaFoldDB" id="A0A0A9GNL6"/>
<protein>
    <submittedName>
        <fullName evidence="1">Uncharacterized protein</fullName>
    </submittedName>
</protein>